<dbReference type="Proteomes" id="UP000030428">
    <property type="component" value="Unassembled WGS sequence"/>
</dbReference>
<name>A0A4E0QT20_9GAMM</name>
<sequence length="962" mass="105112">MSYRADLALFKLLNKQPYLSRHQRKFSYHIIGKTRSVNAIKLRLNLIVSGNPRSEIPETTNLSRHQRKFIISLGKGVENINLGIHIDRCALPTLATTWTMGFSKDGKTLGGKQYNKETKQMLFAKKLSLALVLITSMLGLAKECYAGNITGTVTDTAGNPLENIGVTAFHWIGWWEVVNSDSTDAAGNYDIGALETENYRVRFEDSSGIYAFEHYDDALDLDSATNIAVTAGTTTPNINAELALAAHITGTVTDSAGNPLGNIGVIILRWNGSAWNWIGEVLTEPSSGNYEVGGLNSGTYHLRFRDQSGTYIPEYYDDAPDQESATDIVITVGTTTPNINAQLALAGHIMGTVTDSAGNPLEGIRVTAYRWNGSWWDWVWDASTAPSSGSYDIGGLDSGSYHVQFRDQSGTYVSEYYDDAPGQESATDIAVIAGITTHGIDAQLALTASYITGTVTDSAGNPLEEIEVVAYRWNGSGWDWIEAVSTEPSSGNYEIGGLNSGTYHLRFRDLSGTYITEYYNDAPDQESATDILITVGTTTPNINAQLGLAAHITGTVTDLAGNPLWNINVTAYRWNGSWWSQANNVSTDTVGYYSLGSLTTASYRVGFTSPSGACVTEYYDDVPIISSGTDIAITEGVTTSNINAVLACFSTNDVIIDFGALYGLWMWMNNDSWSSLHSLSAESMVTGDLDWSGQYEVIIDFGSQYGIWVRMNNSTWVKLHNLSPESMVTGDIDGSSQDDVIIDFGSQYGIWVRMNNSTWVKLHNLSPESMVTGDIDGSSQDDVIIDFGSQYGIWVWLNDSTWVQLHNLSPESMVMGDIDGNGQYDVIIDFGTGIWVWLNNSTWVQLHNLSPESMVTGDIDGSSQDDVIIDFGTGIWVWMNNGTWVQLHNLSPESMVTGDIDSNGQDDVIIDFGAQYGIWRWMNNSTWVQLHTLSPESMVTGNIDGLRSSGGADNTMTELPAP</sequence>
<dbReference type="SUPFAM" id="SSF49464">
    <property type="entry name" value="Carboxypeptidase regulatory domain-like"/>
    <property type="match status" value="3"/>
</dbReference>
<evidence type="ECO:0000313" key="1">
    <source>
        <dbReference type="EMBL" id="TGO02930.1"/>
    </source>
</evidence>
<comment type="caution">
    <text evidence="1">The sequence shown here is derived from an EMBL/GenBank/DDBJ whole genome shotgun (WGS) entry which is preliminary data.</text>
</comment>
<dbReference type="Pfam" id="PF13620">
    <property type="entry name" value="CarboxypepD_reg"/>
    <property type="match status" value="2"/>
</dbReference>
<dbReference type="InterPro" id="IPR013783">
    <property type="entry name" value="Ig-like_fold"/>
</dbReference>
<dbReference type="AlphaFoldDB" id="A0A4E0QT20"/>
<evidence type="ECO:0000313" key="2">
    <source>
        <dbReference type="Proteomes" id="UP000030428"/>
    </source>
</evidence>
<dbReference type="InterPro" id="IPR028994">
    <property type="entry name" value="Integrin_alpha_N"/>
</dbReference>
<protein>
    <submittedName>
        <fullName evidence="1">Uncharacterized protein</fullName>
    </submittedName>
</protein>
<dbReference type="EMBL" id="JSZA02000059">
    <property type="protein sequence ID" value="TGO02930.1"/>
    <property type="molecule type" value="Genomic_DNA"/>
</dbReference>
<dbReference type="SUPFAM" id="SSF69318">
    <property type="entry name" value="Integrin alpha N-terminal domain"/>
    <property type="match status" value="2"/>
</dbReference>
<accession>A0A4E0QT20</accession>
<dbReference type="InterPro" id="IPR008969">
    <property type="entry name" value="CarboxyPept-like_regulatory"/>
</dbReference>
<keyword evidence="2" id="KW-1185">Reference proteome</keyword>
<gene>
    <name evidence="1" type="ORF">PN36_16125</name>
</gene>
<reference evidence="1 2" key="1">
    <citation type="journal article" date="2016" name="Front. Microbiol.">
        <title>Single-Cell (Meta-)Genomics of a Dimorphic Candidatus Thiomargarita nelsonii Reveals Genomic Plasticity.</title>
        <authorList>
            <person name="Flood B.E."/>
            <person name="Fliss P."/>
            <person name="Jones D.S."/>
            <person name="Dick G.J."/>
            <person name="Jain S."/>
            <person name="Kaster A.K."/>
            <person name="Winkel M."/>
            <person name="Mussmann M."/>
            <person name="Bailey J."/>
        </authorList>
    </citation>
    <scope>NUCLEOTIDE SEQUENCE [LARGE SCALE GENOMIC DNA]</scope>
    <source>
        <strain evidence="1">Hydrate Ridge</strain>
    </source>
</reference>
<dbReference type="Gene3D" id="2.60.40.10">
    <property type="entry name" value="Immunoglobulins"/>
    <property type="match status" value="4"/>
</dbReference>
<proteinExistence type="predicted"/>
<organism evidence="1 2">
    <name type="scientific">Candidatus Thiomargarita nelsonii</name>
    <dbReference type="NCBI Taxonomy" id="1003181"/>
    <lineage>
        <taxon>Bacteria</taxon>
        <taxon>Pseudomonadati</taxon>
        <taxon>Pseudomonadota</taxon>
        <taxon>Gammaproteobacteria</taxon>
        <taxon>Thiotrichales</taxon>
        <taxon>Thiotrichaceae</taxon>
        <taxon>Thiomargarita</taxon>
    </lineage>
</organism>
<dbReference type="SUPFAM" id="SSF49478">
    <property type="entry name" value="Cna protein B-type domain"/>
    <property type="match status" value="1"/>
</dbReference>